<comment type="catalytic activity">
    <reaction evidence="8">
        <text>L-seryl-tRNA(Sec) + selenophosphate + H(+) = L-selenocysteinyl-tRNA(Sec) + phosphate</text>
        <dbReference type="Rhea" id="RHEA:22728"/>
        <dbReference type="Rhea" id="RHEA-COMP:9742"/>
        <dbReference type="Rhea" id="RHEA-COMP:9743"/>
        <dbReference type="ChEBI" id="CHEBI:15378"/>
        <dbReference type="ChEBI" id="CHEBI:16144"/>
        <dbReference type="ChEBI" id="CHEBI:43474"/>
        <dbReference type="ChEBI" id="CHEBI:78533"/>
        <dbReference type="ChEBI" id="CHEBI:78573"/>
        <dbReference type="EC" id="2.9.1.1"/>
    </reaction>
</comment>
<dbReference type="InterPro" id="IPR015424">
    <property type="entry name" value="PyrdxlP-dep_Trfase"/>
</dbReference>
<gene>
    <name evidence="8" type="primary">selA</name>
    <name evidence="11" type="ORF">FYJ71_09480</name>
</gene>
<evidence type="ECO:0000256" key="5">
    <source>
        <dbReference type="ARBA" id="ARBA00022917"/>
    </source>
</evidence>
<feature type="modified residue" description="N6-(pyridoxal phosphate)lysine" evidence="8 9">
    <location>
        <position position="304"/>
    </location>
</feature>
<dbReference type="InterPro" id="IPR004534">
    <property type="entry name" value="SelA_trans"/>
</dbReference>
<evidence type="ECO:0000256" key="8">
    <source>
        <dbReference type="HAMAP-Rule" id="MF_00423"/>
    </source>
</evidence>
<keyword evidence="3 8" id="KW-0808">Transferase</keyword>
<evidence type="ECO:0000259" key="10">
    <source>
        <dbReference type="Pfam" id="PF12390"/>
    </source>
</evidence>
<feature type="domain" description="L-seryl-tRNA selenium transferase N-terminal" evidence="10">
    <location>
        <begin position="13"/>
        <end position="52"/>
    </location>
</feature>
<evidence type="ECO:0000256" key="2">
    <source>
        <dbReference type="ARBA" id="ARBA00022490"/>
    </source>
</evidence>
<dbReference type="HAMAP" id="MF_00423">
    <property type="entry name" value="SelA"/>
    <property type="match status" value="1"/>
</dbReference>
<dbReference type="GO" id="GO:0005737">
    <property type="term" value="C:cytoplasm"/>
    <property type="evidence" value="ECO:0007669"/>
    <property type="project" value="UniProtKB-SubCell"/>
</dbReference>
<evidence type="ECO:0000256" key="3">
    <source>
        <dbReference type="ARBA" id="ARBA00022679"/>
    </source>
</evidence>
<evidence type="ECO:0000313" key="12">
    <source>
        <dbReference type="Proteomes" id="UP000440713"/>
    </source>
</evidence>
<organism evidence="11 12">
    <name type="scientific">Peptostreptococcus porci</name>
    <dbReference type="NCBI Taxonomy" id="2652282"/>
    <lineage>
        <taxon>Bacteria</taxon>
        <taxon>Bacillati</taxon>
        <taxon>Bacillota</taxon>
        <taxon>Clostridia</taxon>
        <taxon>Peptostreptococcales</taxon>
        <taxon>Peptostreptococcaceae</taxon>
        <taxon>Peptostreptococcus</taxon>
    </lineage>
</organism>
<dbReference type="PANTHER" id="PTHR32328">
    <property type="entry name" value="L-SERYL-TRNA(SEC) SELENIUM TRANSFERASE"/>
    <property type="match status" value="1"/>
</dbReference>
<comment type="similarity">
    <text evidence="7 8">Belongs to the SelA family.</text>
</comment>
<comment type="function">
    <text evidence="8">Converts seryl-tRNA(Sec) to selenocysteinyl-tRNA(Sec) required for selenoprotein biosynthesis.</text>
</comment>
<evidence type="ECO:0000313" key="11">
    <source>
        <dbReference type="EMBL" id="MST63165.1"/>
    </source>
</evidence>
<dbReference type="Proteomes" id="UP000440713">
    <property type="component" value="Unassembled WGS sequence"/>
</dbReference>
<dbReference type="EC" id="2.9.1.1" evidence="8"/>
<reference evidence="11 12" key="1">
    <citation type="submission" date="2019-08" db="EMBL/GenBank/DDBJ databases">
        <title>In-depth cultivation of the pig gut microbiome towards novel bacterial diversity and tailored functional studies.</title>
        <authorList>
            <person name="Wylensek D."/>
            <person name="Hitch T.C.A."/>
            <person name="Clavel T."/>
        </authorList>
    </citation>
    <scope>NUCLEOTIDE SEQUENCE [LARGE SCALE GENOMIC DNA]</scope>
    <source>
        <strain evidence="11 12">WCA-SAB-591-4A-A</strain>
    </source>
</reference>
<evidence type="ECO:0000256" key="6">
    <source>
        <dbReference type="ARBA" id="ARBA00023266"/>
    </source>
</evidence>
<accession>A0A6N7X1Z0</accession>
<name>A0A6N7X1Z0_9FIRM</name>
<proteinExistence type="inferred from homology"/>
<dbReference type="RefSeq" id="WP_154538634.1">
    <property type="nucleotide sequence ID" value="NZ_VUNE01000005.1"/>
</dbReference>
<keyword evidence="4 8" id="KW-0663">Pyridoxal phosphate</keyword>
<dbReference type="SUPFAM" id="SSF53383">
    <property type="entry name" value="PLP-dependent transferases"/>
    <property type="match status" value="1"/>
</dbReference>
<keyword evidence="5 8" id="KW-0648">Protein biosynthesis</keyword>
<dbReference type="Pfam" id="PF03841">
    <property type="entry name" value="SelA"/>
    <property type="match status" value="1"/>
</dbReference>
<dbReference type="GO" id="GO:0001717">
    <property type="term" value="P:conversion of seryl-tRNAsec to selenocys-tRNAsec"/>
    <property type="evidence" value="ECO:0007669"/>
    <property type="project" value="UniProtKB-UniRule"/>
</dbReference>
<dbReference type="NCBIfam" id="TIGR00474">
    <property type="entry name" value="selA"/>
    <property type="match status" value="1"/>
</dbReference>
<evidence type="ECO:0000256" key="9">
    <source>
        <dbReference type="PIRSR" id="PIRSR618319-50"/>
    </source>
</evidence>
<dbReference type="Pfam" id="PF12390">
    <property type="entry name" value="Se-cys_synth_N"/>
    <property type="match status" value="1"/>
</dbReference>
<dbReference type="GO" id="GO:0001514">
    <property type="term" value="P:selenocysteine incorporation"/>
    <property type="evidence" value="ECO:0007669"/>
    <property type="project" value="UniProtKB-UniRule"/>
</dbReference>
<dbReference type="AlphaFoldDB" id="A0A6N7X1Z0"/>
<evidence type="ECO:0000256" key="1">
    <source>
        <dbReference type="ARBA" id="ARBA00001933"/>
    </source>
</evidence>
<comment type="caution">
    <text evidence="11">The sequence shown here is derived from an EMBL/GenBank/DDBJ whole genome shotgun (WGS) entry which is preliminary data.</text>
</comment>
<sequence>MSETKTNNKRSLFAKLPSVDEILNENEIEEVFARIPRNTVVDSVREAIEYYRKKIISLDERDVENFELSNEDVVNRAIFLSDKSFELSLKKVINATGIVVHTNLGRSLLSESIKDELWDAASRYSNLEYDIEKGARGSRYSHLTDMIKKITGAEDVLVVNNNAAAVLLVLSTLAKGGEAIVSRGELVEVGGAFRIPSIMALSGSTLIEVGATNKTHYSDYEDAINENTKVLMKVHTSNYRIVGFSESVSLEEMRELGDKYDIPVVEDLGSGVFVDLSKYGMTYEPTVNDSLKKGVDIVSFSGDKMLGGPQAGIIVGKKKYIEKMKKNQLTRALRVDKMTIAALEATLRLYLDEERAVKEIPTLRMLTYTMDEIEEKAKKLYSQIKSRLENSDGGLSERLELCIERCVGQVGGGSMPTEELDSFAVVIKTKDMSLNKFEEALRLSKSHIIARVYDEKYVLDCRTIFESQFEDIAKEIENILLEK</sequence>
<comment type="pathway">
    <text evidence="8">Aminoacyl-tRNA biosynthesis; selenocysteinyl-tRNA(Sec) biosynthesis; selenocysteinyl-tRNA(Sec) from L-seryl-tRNA(Sec) (bacterial route): step 1/1.</text>
</comment>
<dbReference type="GO" id="GO:0004125">
    <property type="term" value="F:L-seryl-tRNA(Sec) selenium transferase activity"/>
    <property type="evidence" value="ECO:0007669"/>
    <property type="project" value="UniProtKB-UniRule"/>
</dbReference>
<protein>
    <recommendedName>
        <fullName evidence="8">L-seryl-tRNA(Sec) selenium transferase</fullName>
        <ecNumber evidence="8">2.9.1.1</ecNumber>
    </recommendedName>
    <alternativeName>
        <fullName evidence="8">Selenocysteine synthase</fullName>
        <shortName evidence="8">Sec synthase</shortName>
    </alternativeName>
    <alternativeName>
        <fullName evidence="8">Selenocysteinyl-tRNA(Sec) synthase</fullName>
    </alternativeName>
</protein>
<dbReference type="Gene3D" id="3.90.1150.180">
    <property type="match status" value="1"/>
</dbReference>
<keyword evidence="12" id="KW-1185">Reference proteome</keyword>
<dbReference type="UniPathway" id="UPA00906">
    <property type="reaction ID" value="UER00896"/>
</dbReference>
<evidence type="ECO:0000256" key="4">
    <source>
        <dbReference type="ARBA" id="ARBA00022898"/>
    </source>
</evidence>
<dbReference type="Gene3D" id="3.40.640.10">
    <property type="entry name" value="Type I PLP-dependent aspartate aminotransferase-like (Major domain)"/>
    <property type="match status" value="1"/>
</dbReference>
<dbReference type="EMBL" id="VUNE01000005">
    <property type="protein sequence ID" value="MST63165.1"/>
    <property type="molecule type" value="Genomic_DNA"/>
</dbReference>
<comment type="cofactor">
    <cofactor evidence="1 8 9">
        <name>pyridoxal 5'-phosphate</name>
        <dbReference type="ChEBI" id="CHEBI:597326"/>
    </cofactor>
</comment>
<dbReference type="InterPro" id="IPR025862">
    <property type="entry name" value="SelA_trans_N_dom"/>
</dbReference>
<dbReference type="InterPro" id="IPR015421">
    <property type="entry name" value="PyrdxlP-dep_Trfase_major"/>
</dbReference>
<keyword evidence="6 8" id="KW-0711">Selenium</keyword>
<comment type="subcellular location">
    <subcellularLocation>
        <location evidence="8">Cytoplasm</location>
    </subcellularLocation>
</comment>
<evidence type="ECO:0000256" key="7">
    <source>
        <dbReference type="ARBA" id="ARBA00044507"/>
    </source>
</evidence>
<dbReference type="PANTHER" id="PTHR32328:SF0">
    <property type="entry name" value="L-SERYL-TRNA(SEC) SELENIUM TRANSFERASE"/>
    <property type="match status" value="1"/>
</dbReference>
<dbReference type="InterPro" id="IPR018319">
    <property type="entry name" value="SelA-like"/>
</dbReference>
<keyword evidence="2 8" id="KW-0963">Cytoplasm</keyword>